<keyword evidence="1" id="KW-1133">Transmembrane helix</keyword>
<keyword evidence="3" id="KW-1185">Reference proteome</keyword>
<dbReference type="AlphaFoldDB" id="A0A9P7VK98"/>
<keyword evidence="1" id="KW-0472">Membrane</keyword>
<dbReference type="OrthoDB" id="2644397at2759"/>
<gene>
    <name evidence="2" type="ORF">BT62DRAFT_1010833</name>
</gene>
<comment type="caution">
    <text evidence="2">The sequence shown here is derived from an EMBL/GenBank/DDBJ whole genome shotgun (WGS) entry which is preliminary data.</text>
</comment>
<evidence type="ECO:0000313" key="3">
    <source>
        <dbReference type="Proteomes" id="UP000812287"/>
    </source>
</evidence>
<dbReference type="EMBL" id="MU250554">
    <property type="protein sequence ID" value="KAG7442047.1"/>
    <property type="molecule type" value="Genomic_DNA"/>
</dbReference>
<dbReference type="GeneID" id="66099982"/>
<evidence type="ECO:0000256" key="1">
    <source>
        <dbReference type="SAM" id="Phobius"/>
    </source>
</evidence>
<protein>
    <submittedName>
        <fullName evidence="2">Uncharacterized protein</fullName>
    </submittedName>
</protein>
<name>A0A9P7VK98_9AGAR</name>
<dbReference type="RefSeq" id="XP_043035547.1">
    <property type="nucleotide sequence ID" value="XM_043177695.1"/>
</dbReference>
<reference evidence="2" key="1">
    <citation type="submission" date="2020-11" db="EMBL/GenBank/DDBJ databases">
        <title>Adaptations for nitrogen fixation in a non-lichenized fungal sporocarp promotes dispersal by wood-feeding termites.</title>
        <authorList>
            <consortium name="DOE Joint Genome Institute"/>
            <person name="Koch R.A."/>
            <person name="Yoon G."/>
            <person name="Arayal U."/>
            <person name="Lail K."/>
            <person name="Amirebrahimi M."/>
            <person name="Labutti K."/>
            <person name="Lipzen A."/>
            <person name="Riley R."/>
            <person name="Barry K."/>
            <person name="Henrissat B."/>
            <person name="Grigoriev I.V."/>
            <person name="Herr J.R."/>
            <person name="Aime M.C."/>
        </authorList>
    </citation>
    <scope>NUCLEOTIDE SEQUENCE</scope>
    <source>
        <strain evidence="2">MCA 3950</strain>
    </source>
</reference>
<evidence type="ECO:0000313" key="2">
    <source>
        <dbReference type="EMBL" id="KAG7442047.1"/>
    </source>
</evidence>
<sequence>MYDNMSAWTGLGAALMVLWRETTIAATVFRVLFITAYFVCVGVLHVTASAVFSNTSRYSVISTTLGPPNISINNLYWVFNPSIFWLDSTPVIPYLPHSDRISKIGLENGTLYDVLSSDTGKGDVPVNALTFNVTCGFVDGASINPINNTGNWVVDTVYAPNTFKWPPYYNYNFRDPWRHALFYTSANITDSRGSNVSPVSLNPPMQP</sequence>
<feature type="transmembrane region" description="Helical" evidence="1">
    <location>
        <begin position="35"/>
        <end position="52"/>
    </location>
</feature>
<organism evidence="2 3">
    <name type="scientific">Guyanagaster necrorhizus</name>
    <dbReference type="NCBI Taxonomy" id="856835"/>
    <lineage>
        <taxon>Eukaryota</taxon>
        <taxon>Fungi</taxon>
        <taxon>Dikarya</taxon>
        <taxon>Basidiomycota</taxon>
        <taxon>Agaricomycotina</taxon>
        <taxon>Agaricomycetes</taxon>
        <taxon>Agaricomycetidae</taxon>
        <taxon>Agaricales</taxon>
        <taxon>Marasmiineae</taxon>
        <taxon>Physalacriaceae</taxon>
        <taxon>Guyanagaster</taxon>
    </lineage>
</organism>
<keyword evidence="1" id="KW-0812">Transmembrane</keyword>
<accession>A0A9P7VK98</accession>
<dbReference type="Proteomes" id="UP000812287">
    <property type="component" value="Unassembled WGS sequence"/>
</dbReference>
<proteinExistence type="predicted"/>